<dbReference type="AlphaFoldDB" id="A0A0K0FHY7"/>
<feature type="region of interest" description="Disordered" evidence="1">
    <location>
        <begin position="52"/>
        <end position="79"/>
    </location>
</feature>
<sequence>MTVKTETTSINSTMRFEAGSKIVKDSILNSCNKMNVAFTVDTSSNNEVTKAVETNPQDNGTEVPSSTKVKSKKILLIEN</sequence>
<protein>
    <submittedName>
        <fullName evidence="3">Uncharacterized protein</fullName>
    </submittedName>
</protein>
<evidence type="ECO:0000313" key="3">
    <source>
        <dbReference type="WBParaSite" id="SVE_0850400.1"/>
    </source>
</evidence>
<reference evidence="3" key="2">
    <citation type="submission" date="2015-08" db="UniProtKB">
        <authorList>
            <consortium name="WormBaseParasite"/>
        </authorList>
    </citation>
    <scope>IDENTIFICATION</scope>
</reference>
<name>A0A0K0FHY7_STRVS</name>
<dbReference type="WBParaSite" id="SVE_0850400.1">
    <property type="protein sequence ID" value="SVE_0850400.1"/>
    <property type="gene ID" value="SVE_0850400"/>
</dbReference>
<accession>A0A0K0FHY7</accession>
<evidence type="ECO:0000256" key="1">
    <source>
        <dbReference type="SAM" id="MobiDB-lite"/>
    </source>
</evidence>
<feature type="compositionally biased region" description="Polar residues" evidence="1">
    <location>
        <begin position="52"/>
        <end position="68"/>
    </location>
</feature>
<organism evidence="2 3">
    <name type="scientific">Strongyloides venezuelensis</name>
    <name type="common">Threadworm</name>
    <dbReference type="NCBI Taxonomy" id="75913"/>
    <lineage>
        <taxon>Eukaryota</taxon>
        <taxon>Metazoa</taxon>
        <taxon>Ecdysozoa</taxon>
        <taxon>Nematoda</taxon>
        <taxon>Chromadorea</taxon>
        <taxon>Rhabditida</taxon>
        <taxon>Tylenchina</taxon>
        <taxon>Panagrolaimomorpha</taxon>
        <taxon>Strongyloidoidea</taxon>
        <taxon>Strongyloididae</taxon>
        <taxon>Strongyloides</taxon>
    </lineage>
</organism>
<proteinExistence type="predicted"/>
<keyword evidence="2" id="KW-1185">Reference proteome</keyword>
<reference evidence="2" key="1">
    <citation type="submission" date="2014-07" db="EMBL/GenBank/DDBJ databases">
        <authorList>
            <person name="Martin A.A"/>
            <person name="De Silva N."/>
        </authorList>
    </citation>
    <scope>NUCLEOTIDE SEQUENCE</scope>
</reference>
<evidence type="ECO:0000313" key="2">
    <source>
        <dbReference type="Proteomes" id="UP000035680"/>
    </source>
</evidence>
<dbReference type="Proteomes" id="UP000035680">
    <property type="component" value="Unassembled WGS sequence"/>
</dbReference>